<dbReference type="InterPro" id="IPR023352">
    <property type="entry name" value="MAPEG-like_dom_sf"/>
</dbReference>
<accession>A0ABT5K8W3</accession>
<sequence>MNAVIFVSLLAVVQYMSLAALVGRARSAYGIKAPAITGHEKFERYYRVQMNTLELLVAYLPALWLAAQFWSPNGMAAIGAVYLLGRTLYARSYIREPASRGLGFLLSLVPIVILLVAGLIGVMLAMLESV</sequence>
<evidence type="ECO:0000313" key="7">
    <source>
        <dbReference type="Proteomes" id="UP001221189"/>
    </source>
</evidence>
<dbReference type="InterPro" id="IPR001129">
    <property type="entry name" value="Membr-assoc_MAPEG"/>
</dbReference>
<dbReference type="Gene3D" id="1.20.120.550">
    <property type="entry name" value="Membrane associated eicosanoid/glutathione metabolism-like domain"/>
    <property type="match status" value="1"/>
</dbReference>
<gene>
    <name evidence="6" type="ORF">PRZ03_01435</name>
</gene>
<dbReference type="RefSeq" id="WP_273598688.1">
    <property type="nucleotide sequence ID" value="NZ_JAQQXT010000001.1"/>
</dbReference>
<keyword evidence="4 5" id="KW-0472">Membrane</keyword>
<comment type="subcellular location">
    <subcellularLocation>
        <location evidence="1">Membrane</location>
        <topology evidence="1">Multi-pass membrane protein</topology>
    </subcellularLocation>
</comment>
<feature type="transmembrane region" description="Helical" evidence="5">
    <location>
        <begin position="104"/>
        <end position="127"/>
    </location>
</feature>
<evidence type="ECO:0000256" key="2">
    <source>
        <dbReference type="ARBA" id="ARBA00022692"/>
    </source>
</evidence>
<reference evidence="6 7" key="1">
    <citation type="submission" date="2022-10" db="EMBL/GenBank/DDBJ databases">
        <title>Paucibacter sp. hw1 Genome sequencing.</title>
        <authorList>
            <person name="Park S."/>
        </authorList>
    </citation>
    <scope>NUCLEOTIDE SEQUENCE [LARGE SCALE GENOMIC DNA]</scope>
    <source>
        <strain evidence="7">hw1</strain>
    </source>
</reference>
<evidence type="ECO:0000256" key="5">
    <source>
        <dbReference type="SAM" id="Phobius"/>
    </source>
</evidence>
<evidence type="ECO:0000256" key="4">
    <source>
        <dbReference type="ARBA" id="ARBA00023136"/>
    </source>
</evidence>
<dbReference type="Proteomes" id="UP001221189">
    <property type="component" value="Unassembled WGS sequence"/>
</dbReference>
<comment type="caution">
    <text evidence="6">The sequence shown here is derived from an EMBL/GenBank/DDBJ whole genome shotgun (WGS) entry which is preliminary data.</text>
</comment>
<keyword evidence="7" id="KW-1185">Reference proteome</keyword>
<evidence type="ECO:0000256" key="3">
    <source>
        <dbReference type="ARBA" id="ARBA00022989"/>
    </source>
</evidence>
<protein>
    <submittedName>
        <fullName evidence="6">MAPEG family protein</fullName>
    </submittedName>
</protein>
<name>A0ABT5K8W3_9BURK</name>
<dbReference type="PANTHER" id="PTHR10250:SF15">
    <property type="entry name" value="MICROSOMAL GLUTATHIONE S-TRANSFERASE-RELATED"/>
    <property type="match status" value="1"/>
</dbReference>
<proteinExistence type="predicted"/>
<dbReference type="Pfam" id="PF01124">
    <property type="entry name" value="MAPEG"/>
    <property type="match status" value="1"/>
</dbReference>
<evidence type="ECO:0000313" key="6">
    <source>
        <dbReference type="EMBL" id="MDC8770215.1"/>
    </source>
</evidence>
<dbReference type="PANTHER" id="PTHR10250">
    <property type="entry name" value="MICROSOMAL GLUTATHIONE S-TRANSFERASE"/>
    <property type="match status" value="1"/>
</dbReference>
<dbReference type="InterPro" id="IPR050997">
    <property type="entry name" value="MAPEG"/>
</dbReference>
<dbReference type="SUPFAM" id="SSF161084">
    <property type="entry name" value="MAPEG domain-like"/>
    <property type="match status" value="1"/>
</dbReference>
<keyword evidence="3 5" id="KW-1133">Transmembrane helix</keyword>
<evidence type="ECO:0000256" key="1">
    <source>
        <dbReference type="ARBA" id="ARBA00004141"/>
    </source>
</evidence>
<keyword evidence="2 5" id="KW-0812">Transmembrane</keyword>
<feature type="transmembrane region" description="Helical" evidence="5">
    <location>
        <begin position="62"/>
        <end position="84"/>
    </location>
</feature>
<organism evidence="6 7">
    <name type="scientific">Roseateles albus</name>
    <dbReference type="NCBI Taxonomy" id="2987525"/>
    <lineage>
        <taxon>Bacteria</taxon>
        <taxon>Pseudomonadati</taxon>
        <taxon>Pseudomonadota</taxon>
        <taxon>Betaproteobacteria</taxon>
        <taxon>Burkholderiales</taxon>
        <taxon>Sphaerotilaceae</taxon>
        <taxon>Roseateles</taxon>
    </lineage>
</organism>
<dbReference type="EMBL" id="JAQQXT010000001">
    <property type="protein sequence ID" value="MDC8770215.1"/>
    <property type="molecule type" value="Genomic_DNA"/>
</dbReference>